<dbReference type="InterPro" id="IPR011417">
    <property type="entry name" value="ANTH_dom"/>
</dbReference>
<keyword evidence="3" id="KW-0333">Golgi apparatus</keyword>
<gene>
    <name evidence="8" type="ORF">SSX86_026358</name>
</gene>
<dbReference type="PROSITE" id="PS50942">
    <property type="entry name" value="ENTH"/>
    <property type="match status" value="1"/>
</dbReference>
<dbReference type="SUPFAM" id="SSF48464">
    <property type="entry name" value="ENTH/VHS domain"/>
    <property type="match status" value="1"/>
</dbReference>
<keyword evidence="4" id="KW-0968">Cytoplasmic vesicle</keyword>
<reference evidence="8 9" key="1">
    <citation type="submission" date="2024-04" db="EMBL/GenBank/DDBJ databases">
        <title>The reference genome of an endangered Asteraceae, Deinandra increscens subsp. villosa, native to the Central Coast of California.</title>
        <authorList>
            <person name="Guilliams M."/>
            <person name="Hasenstab-Lehman K."/>
            <person name="Meyer R."/>
            <person name="Mcevoy S."/>
        </authorList>
    </citation>
    <scope>NUCLEOTIDE SEQUENCE [LARGE SCALE GENOMIC DNA]</scope>
    <source>
        <tissue evidence="8">Leaf</tissue>
    </source>
</reference>
<dbReference type="GO" id="GO:0048268">
    <property type="term" value="P:clathrin coat assembly"/>
    <property type="evidence" value="ECO:0007669"/>
    <property type="project" value="InterPro"/>
</dbReference>
<dbReference type="GO" id="GO:0006900">
    <property type="term" value="P:vesicle budding from membrane"/>
    <property type="evidence" value="ECO:0007669"/>
    <property type="project" value="TreeGrafter"/>
</dbReference>
<dbReference type="GO" id="GO:0032050">
    <property type="term" value="F:clathrin heavy chain binding"/>
    <property type="evidence" value="ECO:0007669"/>
    <property type="project" value="TreeGrafter"/>
</dbReference>
<dbReference type="InterPro" id="IPR045192">
    <property type="entry name" value="AP180-like"/>
</dbReference>
<dbReference type="InterPro" id="IPR013809">
    <property type="entry name" value="ENTH"/>
</dbReference>
<dbReference type="GO" id="GO:0005794">
    <property type="term" value="C:Golgi apparatus"/>
    <property type="evidence" value="ECO:0007669"/>
    <property type="project" value="UniProtKB-SubCell"/>
</dbReference>
<feature type="region of interest" description="Disordered" evidence="6">
    <location>
        <begin position="320"/>
        <end position="357"/>
    </location>
</feature>
<dbReference type="Gene3D" id="1.20.58.150">
    <property type="entry name" value="ANTH domain"/>
    <property type="match status" value="1"/>
</dbReference>
<dbReference type="SMART" id="SM00273">
    <property type="entry name" value="ENTH"/>
    <property type="match status" value="1"/>
</dbReference>
<evidence type="ECO:0000259" key="7">
    <source>
        <dbReference type="PROSITE" id="PS50942"/>
    </source>
</evidence>
<dbReference type="InterPro" id="IPR008942">
    <property type="entry name" value="ENTH_VHS"/>
</dbReference>
<evidence type="ECO:0000256" key="2">
    <source>
        <dbReference type="ARBA" id="ARBA00004555"/>
    </source>
</evidence>
<evidence type="ECO:0000313" key="8">
    <source>
        <dbReference type="EMBL" id="KAK9055276.1"/>
    </source>
</evidence>
<name>A0AAP0GN03_9ASTR</name>
<evidence type="ECO:0000256" key="3">
    <source>
        <dbReference type="ARBA" id="ARBA00023034"/>
    </source>
</evidence>
<feature type="coiled-coil region" evidence="5">
    <location>
        <begin position="615"/>
        <end position="642"/>
    </location>
</feature>
<feature type="compositionally biased region" description="Low complexity" evidence="6">
    <location>
        <begin position="23"/>
        <end position="51"/>
    </location>
</feature>
<evidence type="ECO:0000256" key="4">
    <source>
        <dbReference type="ARBA" id="ARBA00023329"/>
    </source>
</evidence>
<evidence type="ECO:0000256" key="6">
    <source>
        <dbReference type="SAM" id="MobiDB-lite"/>
    </source>
</evidence>
<dbReference type="PANTHER" id="PTHR22951:SF5">
    <property type="entry name" value="PHOSPHATIDYLINOSITOL-BINDING CLATHRIN ASSEMBLY PROTEIN LAP"/>
    <property type="match status" value="1"/>
</dbReference>
<keyword evidence="9" id="KW-1185">Reference proteome</keyword>
<proteinExistence type="predicted"/>
<comment type="caution">
    <text evidence="8">The sequence shown here is derived from an EMBL/GenBank/DDBJ whole genome shotgun (WGS) entry which is preliminary data.</text>
</comment>
<dbReference type="GO" id="GO:0005545">
    <property type="term" value="F:1-phosphatidylinositol binding"/>
    <property type="evidence" value="ECO:0007669"/>
    <property type="project" value="InterPro"/>
</dbReference>
<dbReference type="GO" id="GO:0072583">
    <property type="term" value="P:clathrin-dependent endocytosis"/>
    <property type="evidence" value="ECO:0007669"/>
    <property type="project" value="InterPro"/>
</dbReference>
<dbReference type="GO" id="GO:0000149">
    <property type="term" value="F:SNARE binding"/>
    <property type="evidence" value="ECO:0007669"/>
    <property type="project" value="TreeGrafter"/>
</dbReference>
<evidence type="ECO:0000256" key="5">
    <source>
        <dbReference type="SAM" id="Coils"/>
    </source>
</evidence>
<dbReference type="FunFam" id="1.20.58.150:FF:000005">
    <property type="entry name" value="putative clathrin assembly protein At2g25430"/>
    <property type="match status" value="1"/>
</dbReference>
<dbReference type="EMBL" id="JBCNJP010000025">
    <property type="protein sequence ID" value="KAK9055276.1"/>
    <property type="molecule type" value="Genomic_DNA"/>
</dbReference>
<feature type="region of interest" description="Disordered" evidence="6">
    <location>
        <begin position="23"/>
        <end position="60"/>
    </location>
</feature>
<evidence type="ECO:0000256" key="1">
    <source>
        <dbReference type="ARBA" id="ARBA00004132"/>
    </source>
</evidence>
<protein>
    <recommendedName>
        <fullName evidence="7">ENTH domain-containing protein</fullName>
    </recommendedName>
</protein>
<keyword evidence="5" id="KW-0175">Coiled coil</keyword>
<organism evidence="8 9">
    <name type="scientific">Deinandra increscens subsp. villosa</name>
    <dbReference type="NCBI Taxonomy" id="3103831"/>
    <lineage>
        <taxon>Eukaryota</taxon>
        <taxon>Viridiplantae</taxon>
        <taxon>Streptophyta</taxon>
        <taxon>Embryophyta</taxon>
        <taxon>Tracheophyta</taxon>
        <taxon>Spermatophyta</taxon>
        <taxon>Magnoliopsida</taxon>
        <taxon>eudicotyledons</taxon>
        <taxon>Gunneridae</taxon>
        <taxon>Pentapetalae</taxon>
        <taxon>asterids</taxon>
        <taxon>campanulids</taxon>
        <taxon>Asterales</taxon>
        <taxon>Asteraceae</taxon>
        <taxon>Asteroideae</taxon>
        <taxon>Heliantheae alliance</taxon>
        <taxon>Madieae</taxon>
        <taxon>Madiinae</taxon>
        <taxon>Deinandra</taxon>
    </lineage>
</organism>
<dbReference type="InterPro" id="IPR014712">
    <property type="entry name" value="ANTH_dom_sf"/>
</dbReference>
<dbReference type="GO" id="GO:0030136">
    <property type="term" value="C:clathrin-coated vesicle"/>
    <property type="evidence" value="ECO:0007669"/>
    <property type="project" value="UniProtKB-SubCell"/>
</dbReference>
<dbReference type="Gene3D" id="1.25.40.90">
    <property type="match status" value="1"/>
</dbReference>
<evidence type="ECO:0000313" key="9">
    <source>
        <dbReference type="Proteomes" id="UP001408789"/>
    </source>
</evidence>
<dbReference type="GO" id="GO:0005546">
    <property type="term" value="F:phosphatidylinositol-4,5-bisphosphate binding"/>
    <property type="evidence" value="ECO:0007669"/>
    <property type="project" value="TreeGrafter"/>
</dbReference>
<dbReference type="AlphaFoldDB" id="A0AAP0GN03"/>
<feature type="domain" description="ENTH" evidence="7">
    <location>
        <begin position="311"/>
        <end position="444"/>
    </location>
</feature>
<dbReference type="Proteomes" id="UP001408789">
    <property type="component" value="Unassembled WGS sequence"/>
</dbReference>
<dbReference type="GO" id="GO:0005905">
    <property type="term" value="C:clathrin-coated pit"/>
    <property type="evidence" value="ECO:0007669"/>
    <property type="project" value="TreeGrafter"/>
</dbReference>
<dbReference type="SUPFAM" id="SSF89009">
    <property type="entry name" value="GAT-like domain"/>
    <property type="match status" value="1"/>
</dbReference>
<dbReference type="Pfam" id="PF07651">
    <property type="entry name" value="ANTH"/>
    <property type="match status" value="1"/>
</dbReference>
<accession>A0AAP0GN03</accession>
<sequence length="882" mass="98695">MSSCLSSRTCGFDLEHMIKWPCSRTPSNPSSPSSTLSESSNSQTTISTQRTRTPRKRPNQTYNEAAALLSIASPNIFKIKHLSRKTTNLPKFTKHHGNFFNEPPELITDDSGFLLRRRFMNNPCFLPELKVANSGRVSGDVESGCGLSEVSDGCLDDFDTGSILNEEIEQGIDSIMGDSKLIPENHELNGKIGSGFNACYGYPIGLGFGVRNGLRALKNADERNWWDFPMVDVVNSSPADVGKCERSPVGKKKKKRVEEFRQGSFSSGDGKRLVLKLDYDGVLSEWADKGLPLPEEISHSSSPGGDIHTMAANIDLFSEDGGWNESTATRPTDKNSPKKTRTLKSTGSDKRSRCKGRFVKKPNSSDCDEVAVKTLMVFHRVLREGDPSFREELLTYSRRQPLFQIREFRDESSQLAWDCSSWIRTYASFLEERLECYRVLGFDIDMERLITAPGVDKAYSRTRVMDINELLDQLPVMQQLLQRLIGCQPEGAACRNGLIQQALALILKESLKIYNVISDGITNLVESFFDLPKDDAINALNIYKKVEKQVENLGEFYNLGKHLRPALNIQFPTLSQPPPSFLAIMEEYIEGSYLNGSVSARNLELQDVIEEPPPREIQEVEIKEVENNLEVKNKEVHQDQEHISKPIQKVEREVLPLITINNDDESRVSAKSAVINDSIASESPLTGWDKDEKTSSWELAVVSLPSTNTTNISQEKSRKRNFLAEIIKSMARLLSQTLIRITSSSSNSLQPFKLGISQPNRFSSRSGKAQLIEVDLESEGEVEVLGLRKLEDVIHNIIVRQSAPDWLPFVPGSSYWVPPQRHRPQSDGLIAVLTNITNPLTEDESMSLSSSRGWPSSAYFIEGTSSVHPVEVKVDKNQDEEG</sequence>
<dbReference type="PANTHER" id="PTHR22951">
    <property type="entry name" value="CLATHRIN ASSEMBLY PROTEIN"/>
    <property type="match status" value="1"/>
</dbReference>
<comment type="subcellular location">
    <subcellularLocation>
        <location evidence="1">Cytoplasmic vesicle</location>
        <location evidence="1">Clathrin-coated vesicle</location>
    </subcellularLocation>
    <subcellularLocation>
        <location evidence="2">Golgi apparatus</location>
    </subcellularLocation>
</comment>